<dbReference type="GO" id="GO:0008380">
    <property type="term" value="P:RNA splicing"/>
    <property type="evidence" value="ECO:0007669"/>
    <property type="project" value="UniProtKB-KW"/>
</dbReference>
<dbReference type="OrthoDB" id="330772at2759"/>
<feature type="region of interest" description="Disordered" evidence="22">
    <location>
        <begin position="102"/>
        <end position="152"/>
    </location>
</feature>
<feature type="domain" description="Pinin/SDK/MemA protein" evidence="23">
    <location>
        <begin position="148"/>
        <end position="272"/>
    </location>
</feature>
<dbReference type="Proteomes" id="UP000271974">
    <property type="component" value="Unassembled WGS sequence"/>
</dbReference>
<dbReference type="InterPro" id="IPR006786">
    <property type="entry name" value="Pinin_SDK_MemA"/>
</dbReference>
<evidence type="ECO:0000256" key="14">
    <source>
        <dbReference type="ARBA" id="ARBA00023054"/>
    </source>
</evidence>
<evidence type="ECO:0000256" key="15">
    <source>
        <dbReference type="ARBA" id="ARBA00023125"/>
    </source>
</evidence>
<dbReference type="Pfam" id="PF04697">
    <property type="entry name" value="Pinin_SDK_N"/>
    <property type="match status" value="1"/>
</dbReference>
<feature type="region of interest" description="Disordered" evidence="22">
    <location>
        <begin position="340"/>
        <end position="595"/>
    </location>
</feature>
<dbReference type="InterPro" id="IPR006787">
    <property type="entry name" value="Pinin_SDK_N"/>
</dbReference>
<keyword evidence="6" id="KW-1017">Isopeptide bond</keyword>
<feature type="compositionally biased region" description="Basic and acidic residues" evidence="22">
    <location>
        <begin position="397"/>
        <end position="416"/>
    </location>
</feature>
<keyword evidence="16" id="KW-0010">Activator</keyword>
<evidence type="ECO:0000256" key="5">
    <source>
        <dbReference type="ARBA" id="ARBA00022481"/>
    </source>
</evidence>
<dbReference type="PANTHER" id="PTHR12707:SF0">
    <property type="entry name" value="PININ"/>
    <property type="match status" value="1"/>
</dbReference>
<evidence type="ECO:0000256" key="21">
    <source>
        <dbReference type="SAM" id="Coils"/>
    </source>
</evidence>
<evidence type="ECO:0000313" key="26">
    <source>
        <dbReference type="Proteomes" id="UP000271974"/>
    </source>
</evidence>
<evidence type="ECO:0000256" key="4">
    <source>
        <dbReference type="ARBA" id="ARBA00020056"/>
    </source>
</evidence>
<evidence type="ECO:0000256" key="10">
    <source>
        <dbReference type="ARBA" id="ARBA00022843"/>
    </source>
</evidence>
<feature type="region of interest" description="Disordered" evidence="22">
    <location>
        <begin position="31"/>
        <end position="58"/>
    </location>
</feature>
<gene>
    <name evidence="25" type="ORF">EGW08_013377</name>
</gene>
<feature type="coiled-coil region" evidence="21">
    <location>
        <begin position="174"/>
        <end position="237"/>
    </location>
</feature>
<sequence length="595" mass="69787">MAELRGVDVLQNEIEKSKDKLKGYNENIKKLTGRDPYRPGVRRFLSGERPNEEDGFQHRASRGRGRLFGMARRTIMDDNGPPTKRRVIGGAFSRLGPVPMRTRTVEQEESPDEEELPHKLSVHSSVVSTSREAKNREEIMQEQTKDKEGMQRNRRMFGLLLGTLNSFKRESKTLETKDVRRKKIEEKLEEKAERERKKFKQETKLLMEEMHLEQSKISRLEQKMEMVQEHADREAEMMKLKNFIVTKTKPKIFWKPVQMSTAADNRIKESKKFVDDLLQEGKDRLDKEILELMERETKREERIKMRLREDGLLCDEDGQKEGNDRDMVKEESVERVVFETNDVIENQGTDDEKLEGIDVEEPKKTRTVVIETESRQVLEDTDAKNDAEADIEFEEEEQRKGSSEEHIGKSGREGDYAGKQSSQRKSGTEERKNSVERGERRKSGEKREQEAEKLRYKENRNHHRVERSEKKDKHRNRDRVSEREEEVDRRKYRSENSKKSQGEKRSQAKDKRRNNKNASSSDDDDERPVKIKKERESDNADSFSKKNTRISNSDDEDDNDDVVVKEERMLQLKRGEKADNTGKEVKTQGDGKPEN</sequence>
<organism evidence="25 26">
    <name type="scientific">Elysia chlorotica</name>
    <name type="common">Eastern emerald elysia</name>
    <name type="synonym">Sea slug</name>
    <dbReference type="NCBI Taxonomy" id="188477"/>
    <lineage>
        <taxon>Eukaryota</taxon>
        <taxon>Metazoa</taxon>
        <taxon>Spiralia</taxon>
        <taxon>Lophotrochozoa</taxon>
        <taxon>Mollusca</taxon>
        <taxon>Gastropoda</taxon>
        <taxon>Heterobranchia</taxon>
        <taxon>Euthyneura</taxon>
        <taxon>Panpulmonata</taxon>
        <taxon>Sacoglossa</taxon>
        <taxon>Placobranchoidea</taxon>
        <taxon>Plakobranchidae</taxon>
        <taxon>Elysia</taxon>
    </lineage>
</organism>
<feature type="domain" description="Pinin/SDK" evidence="24">
    <location>
        <begin position="7"/>
        <end position="142"/>
    </location>
</feature>
<comment type="subunit">
    <text evidence="20">Found in a mRNA splicing-dependent exon junction complex (EJC). Found in a complex with SR proteins. Found in a mRNP complex with RNPS1. Component of the PSAP complex consisting of RNPS1, SAP18 and PNN. Interacts with PNISR, CTBP1, CTBP2, KRT8, KRT18, KRT19, PS1D/PNO40, PPIG, RNPS1, SFRS4 and SRRM2. Identified in the spliceosome C complex.</text>
</comment>
<evidence type="ECO:0000256" key="16">
    <source>
        <dbReference type="ARBA" id="ARBA00023159"/>
    </source>
</evidence>
<feature type="compositionally biased region" description="Basic and acidic residues" evidence="22">
    <location>
        <begin position="372"/>
        <end position="387"/>
    </location>
</feature>
<accession>A0A3S1BED9</accession>
<comment type="subcellular location">
    <subcellularLocation>
        <location evidence="2">Cell junction</location>
        <location evidence="2">Desmosome</location>
    </subcellularLocation>
    <subcellularLocation>
        <location evidence="1">Nucleus speckle</location>
    </subcellularLocation>
</comment>
<comment type="similarity">
    <text evidence="3">Belongs to the pinin family.</text>
</comment>
<keyword evidence="8" id="KW-0507">mRNA processing</keyword>
<evidence type="ECO:0000256" key="13">
    <source>
        <dbReference type="ARBA" id="ARBA00023015"/>
    </source>
</evidence>
<keyword evidence="7" id="KW-0597">Phosphoprotein</keyword>
<dbReference type="GO" id="GO:0003677">
    <property type="term" value="F:DNA binding"/>
    <property type="evidence" value="ECO:0007669"/>
    <property type="project" value="UniProtKB-KW"/>
</dbReference>
<feature type="compositionally biased region" description="Basic and acidic residues" evidence="22">
    <location>
        <begin position="478"/>
        <end position="509"/>
    </location>
</feature>
<feature type="compositionally biased region" description="Basic and acidic residues" evidence="22">
    <location>
        <begin position="426"/>
        <end position="459"/>
    </location>
</feature>
<evidence type="ECO:0000259" key="23">
    <source>
        <dbReference type="Pfam" id="PF04696"/>
    </source>
</evidence>
<evidence type="ECO:0000256" key="11">
    <source>
        <dbReference type="ARBA" id="ARBA00022949"/>
    </source>
</evidence>
<keyword evidence="18" id="KW-0508">mRNA splicing</keyword>
<keyword evidence="17" id="KW-0804">Transcription</keyword>
<reference evidence="25 26" key="1">
    <citation type="submission" date="2019-01" db="EMBL/GenBank/DDBJ databases">
        <title>A draft genome assembly of the solar-powered sea slug Elysia chlorotica.</title>
        <authorList>
            <person name="Cai H."/>
            <person name="Li Q."/>
            <person name="Fang X."/>
            <person name="Li J."/>
            <person name="Curtis N.E."/>
            <person name="Altenburger A."/>
            <person name="Shibata T."/>
            <person name="Feng M."/>
            <person name="Maeda T."/>
            <person name="Schwartz J.A."/>
            <person name="Shigenobu S."/>
            <person name="Lundholm N."/>
            <person name="Nishiyama T."/>
            <person name="Yang H."/>
            <person name="Hasebe M."/>
            <person name="Li S."/>
            <person name="Pierce S.K."/>
            <person name="Wang J."/>
        </authorList>
    </citation>
    <scope>NUCLEOTIDE SEQUENCE [LARGE SCALE GENOMIC DNA]</scope>
    <source>
        <strain evidence="25">EC2010</strain>
        <tissue evidence="25">Whole organism of an adult</tissue>
    </source>
</reference>
<comment type="caution">
    <text evidence="25">The sequence shown here is derived from an EMBL/GenBank/DDBJ whole genome shotgun (WGS) entry which is preliminary data.</text>
</comment>
<evidence type="ECO:0000256" key="17">
    <source>
        <dbReference type="ARBA" id="ARBA00023163"/>
    </source>
</evidence>
<dbReference type="AlphaFoldDB" id="A0A3S1BED9"/>
<keyword evidence="10" id="KW-0832">Ubl conjugation</keyword>
<feature type="compositionally biased region" description="Basic and acidic residues" evidence="22">
    <location>
        <begin position="131"/>
        <end position="151"/>
    </location>
</feature>
<evidence type="ECO:0000256" key="1">
    <source>
        <dbReference type="ARBA" id="ARBA00004324"/>
    </source>
</evidence>
<keyword evidence="15" id="KW-0238">DNA-binding</keyword>
<evidence type="ECO:0000256" key="12">
    <source>
        <dbReference type="ARBA" id="ARBA00022990"/>
    </source>
</evidence>
<dbReference type="GO" id="GO:0006397">
    <property type="term" value="P:mRNA processing"/>
    <property type="evidence" value="ECO:0007669"/>
    <property type="project" value="UniProtKB-KW"/>
</dbReference>
<feature type="compositionally biased region" description="Basic and acidic residues" evidence="22">
    <location>
        <begin position="45"/>
        <end position="57"/>
    </location>
</feature>
<dbReference type="GO" id="GO:0030057">
    <property type="term" value="C:desmosome"/>
    <property type="evidence" value="ECO:0007669"/>
    <property type="project" value="UniProtKB-SubCell"/>
</dbReference>
<feature type="compositionally biased region" description="Basic and acidic residues" evidence="22">
    <location>
        <begin position="562"/>
        <end position="595"/>
    </location>
</feature>
<evidence type="ECO:0000256" key="3">
    <source>
        <dbReference type="ARBA" id="ARBA00010386"/>
    </source>
</evidence>
<feature type="compositionally biased region" description="Basic and acidic residues" evidence="22">
    <location>
        <begin position="527"/>
        <end position="538"/>
    </location>
</feature>
<dbReference type="InterPro" id="IPR039853">
    <property type="entry name" value="Pinin"/>
</dbReference>
<keyword evidence="5" id="KW-0488">Methylation</keyword>
<proteinExistence type="inferred from homology"/>
<evidence type="ECO:0000313" key="25">
    <source>
        <dbReference type="EMBL" id="RUS78872.1"/>
    </source>
</evidence>
<evidence type="ECO:0000256" key="2">
    <source>
        <dbReference type="ARBA" id="ARBA00004568"/>
    </source>
</evidence>
<dbReference type="Pfam" id="PF04696">
    <property type="entry name" value="Pinin_SDK_memA"/>
    <property type="match status" value="1"/>
</dbReference>
<evidence type="ECO:0000256" key="19">
    <source>
        <dbReference type="ARBA" id="ARBA00023242"/>
    </source>
</evidence>
<evidence type="ECO:0000256" key="6">
    <source>
        <dbReference type="ARBA" id="ARBA00022499"/>
    </source>
</evidence>
<evidence type="ECO:0000256" key="9">
    <source>
        <dbReference type="ARBA" id="ARBA00022728"/>
    </source>
</evidence>
<feature type="compositionally biased region" description="Basic and acidic residues" evidence="22">
    <location>
        <begin position="350"/>
        <end position="364"/>
    </location>
</feature>
<dbReference type="GO" id="GO:0016607">
    <property type="term" value="C:nuclear speck"/>
    <property type="evidence" value="ECO:0007669"/>
    <property type="project" value="UniProtKB-SubCell"/>
</dbReference>
<dbReference type="STRING" id="188477.A0A3S1BED9"/>
<keyword evidence="9" id="KW-0747">Spliceosome</keyword>
<name>A0A3S1BED9_ELYCH</name>
<keyword evidence="14 21" id="KW-0175">Coiled coil</keyword>
<evidence type="ECO:0000256" key="22">
    <source>
        <dbReference type="SAM" id="MobiDB-lite"/>
    </source>
</evidence>
<keyword evidence="19" id="KW-0539">Nucleus</keyword>
<protein>
    <recommendedName>
        <fullName evidence="4">Pinin</fullName>
    </recommendedName>
</protein>
<dbReference type="GO" id="GO:0071013">
    <property type="term" value="C:catalytic step 2 spliceosome"/>
    <property type="evidence" value="ECO:0007669"/>
    <property type="project" value="TreeGrafter"/>
</dbReference>
<evidence type="ECO:0000256" key="8">
    <source>
        <dbReference type="ARBA" id="ARBA00022664"/>
    </source>
</evidence>
<evidence type="ECO:0000256" key="18">
    <source>
        <dbReference type="ARBA" id="ARBA00023187"/>
    </source>
</evidence>
<dbReference type="EMBL" id="RQTK01000485">
    <property type="protein sequence ID" value="RUS78872.1"/>
    <property type="molecule type" value="Genomic_DNA"/>
</dbReference>
<keyword evidence="26" id="KW-1185">Reference proteome</keyword>
<keyword evidence="13" id="KW-0805">Transcription regulation</keyword>
<keyword evidence="12" id="KW-0007">Acetylation</keyword>
<keyword evidence="11" id="KW-0965">Cell junction</keyword>
<dbReference type="PANTHER" id="PTHR12707">
    <property type="entry name" value="PINN"/>
    <property type="match status" value="1"/>
</dbReference>
<evidence type="ECO:0000256" key="20">
    <source>
        <dbReference type="ARBA" id="ARBA00025916"/>
    </source>
</evidence>
<evidence type="ECO:0000259" key="24">
    <source>
        <dbReference type="Pfam" id="PF04697"/>
    </source>
</evidence>
<evidence type="ECO:0000256" key="7">
    <source>
        <dbReference type="ARBA" id="ARBA00022553"/>
    </source>
</evidence>